<dbReference type="Pfam" id="PF00378">
    <property type="entry name" value="ECH_1"/>
    <property type="match status" value="1"/>
</dbReference>
<dbReference type="Gene3D" id="3.90.226.10">
    <property type="entry name" value="2-enoyl-CoA Hydratase, Chain A, domain 1"/>
    <property type="match status" value="1"/>
</dbReference>
<protein>
    <submittedName>
        <fullName evidence="2">Enoyl-CoA hydratase</fullName>
    </submittedName>
</protein>
<dbReference type="PATRIC" id="fig|132476.4.peg.275"/>
<reference evidence="2 3" key="1">
    <citation type="submission" date="2015-03" db="EMBL/GenBank/DDBJ databases">
        <title>Pseudomonas fluorescens 1855-344 Genome sequencing and assembly.</title>
        <authorList>
            <person name="Eng W.W.H."/>
            <person name="Gan H.M."/>
            <person name="Savka M.A."/>
        </authorList>
    </citation>
    <scope>NUCLEOTIDE SEQUENCE [LARGE SCALE GENOMIC DNA]</scope>
    <source>
        <strain evidence="2 3">1855-344</strain>
    </source>
</reference>
<dbReference type="Proteomes" id="UP000033662">
    <property type="component" value="Unassembled WGS sequence"/>
</dbReference>
<dbReference type="SUPFAM" id="SSF52096">
    <property type="entry name" value="ClpP/crotonase"/>
    <property type="match status" value="1"/>
</dbReference>
<dbReference type="InterPro" id="IPR029045">
    <property type="entry name" value="ClpP/crotonase-like_dom_sf"/>
</dbReference>
<comment type="similarity">
    <text evidence="1">Belongs to the enoyl-CoA hydratase/isomerase family.</text>
</comment>
<proteinExistence type="inferred from homology"/>
<evidence type="ECO:0000256" key="1">
    <source>
        <dbReference type="ARBA" id="ARBA00005254"/>
    </source>
</evidence>
<dbReference type="OrthoDB" id="9797151at2"/>
<accession>A0A0F4XW03</accession>
<dbReference type="AlphaFoldDB" id="A0A0F4XW03"/>
<organism evidence="2 3">
    <name type="scientific">Pseudomonas kilonensis</name>
    <dbReference type="NCBI Taxonomy" id="132476"/>
    <lineage>
        <taxon>Bacteria</taxon>
        <taxon>Pseudomonadati</taxon>
        <taxon>Pseudomonadota</taxon>
        <taxon>Gammaproteobacteria</taxon>
        <taxon>Pseudomonadales</taxon>
        <taxon>Pseudomonadaceae</taxon>
        <taxon>Pseudomonas</taxon>
    </lineage>
</organism>
<evidence type="ECO:0000313" key="3">
    <source>
        <dbReference type="Proteomes" id="UP000033662"/>
    </source>
</evidence>
<dbReference type="InterPro" id="IPR014748">
    <property type="entry name" value="Enoyl-CoA_hydra_C"/>
</dbReference>
<name>A0A0F4XW03_9PSED</name>
<dbReference type="Gene3D" id="1.10.12.10">
    <property type="entry name" value="Lyase 2-enoyl-coa Hydratase, Chain A, domain 2"/>
    <property type="match status" value="1"/>
</dbReference>
<comment type="caution">
    <text evidence="2">The sequence shown here is derived from an EMBL/GenBank/DDBJ whole genome shotgun (WGS) entry which is preliminary data.</text>
</comment>
<dbReference type="InterPro" id="IPR001753">
    <property type="entry name" value="Enoyl-CoA_hydra/iso"/>
</dbReference>
<sequence>MDYDDYTTLGFQREGGVLTVSLNRPEVLNAANAVMEIELGRFFVEVVDDEQTRVVVLTGAGKTFSAGGDFDYMRALLETPELLRKAIPHAKRLIFSLLDCPKPVIAKINGHAIGFGATLALFCDVTFAADHARIADPHVAIGLVAGDGGAIIWPQLIGFNRAKEYLFTGEPLLAQEAARIGLINHAVPAAELDARVNEYALKVAAMPVHAVRWTKITINLGLKQLAHSMMDASFAYEVLSSGTADHREAVAALTEKRKPHFKDE</sequence>
<dbReference type="PANTHER" id="PTHR43459:SF3">
    <property type="entry name" value="ENOYL-COA HYDRATASE ECHA15 (ENOYL HYDRASE) (UNSATURATED ACYL-COA HYDRATASE) (CROTONASE)-RELATED"/>
    <property type="match status" value="1"/>
</dbReference>
<evidence type="ECO:0000313" key="2">
    <source>
        <dbReference type="EMBL" id="KKA10000.1"/>
    </source>
</evidence>
<dbReference type="PANTHER" id="PTHR43459">
    <property type="entry name" value="ENOYL-COA HYDRATASE"/>
    <property type="match status" value="1"/>
</dbReference>
<gene>
    <name evidence="2" type="ORF">VP02_01250</name>
</gene>
<dbReference type="EMBL" id="JZXC01000001">
    <property type="protein sequence ID" value="KKA10000.1"/>
    <property type="molecule type" value="Genomic_DNA"/>
</dbReference>
<dbReference type="CDD" id="cd06558">
    <property type="entry name" value="crotonase-like"/>
    <property type="match status" value="1"/>
</dbReference>
<dbReference type="GO" id="GO:0003824">
    <property type="term" value="F:catalytic activity"/>
    <property type="evidence" value="ECO:0007669"/>
    <property type="project" value="UniProtKB-ARBA"/>
</dbReference>